<dbReference type="Proteomes" id="UP000325008">
    <property type="component" value="Unassembled WGS sequence"/>
</dbReference>
<evidence type="ECO:0000313" key="3">
    <source>
        <dbReference type="Proteomes" id="UP000325008"/>
    </source>
</evidence>
<name>A0A5C3FHC0_PSEA2</name>
<sequence length="417" mass="46136">MAASNGHGSGHGPVRSRRRDLHTALSYRRGRAVAVRQVVRIGRGSAAAVGPAMSLAAARLHPSAPDTRRSPSRLRRVEEGSRKAVRQFPPSSSSADGWLGSPSSPPRNLDLAENRRKFQLFASAAHHVALLLLLWPFAAQRLSPVRTRWATEKHFPILPCFFRLARRAAIFPRRGFFRSANFLLPRPPALRPRAQSNRPHTRACHGRPLLIRTFSPCPPIRNLLPKRVAPLPSAQPGVQSYQLDLLLPSTLHPRRLPCARLFSFLLDHFHPFLELLSRSFPPIRLDTPPLFRPTSPHPLPSAFLFRIFTSPSVSLLACTDSLAALHTSPSEPACVSPSTSSSPSSTFSPHPLPPFSSSASSTIPFGRRRLSFLRDLLDPLISCRPRPRPSSPSHRSPSELLSRSSSLSFFFSLLVIE</sequence>
<dbReference type="EMBL" id="OOIQ01000002">
    <property type="protein sequence ID" value="SPO43526.1"/>
    <property type="molecule type" value="Genomic_DNA"/>
</dbReference>
<feature type="region of interest" description="Disordered" evidence="1">
    <location>
        <begin position="59"/>
        <end position="106"/>
    </location>
</feature>
<keyword evidence="3" id="KW-1185">Reference proteome</keyword>
<evidence type="ECO:0000313" key="2">
    <source>
        <dbReference type="EMBL" id="SPO43526.1"/>
    </source>
</evidence>
<feature type="region of interest" description="Disordered" evidence="1">
    <location>
        <begin position="333"/>
        <end position="360"/>
    </location>
</feature>
<reference evidence="2" key="1">
    <citation type="submission" date="2018-03" db="EMBL/GenBank/DDBJ databases">
        <authorList>
            <person name="Guldener U."/>
        </authorList>
    </citation>
    <scope>NUCLEOTIDE SEQUENCE [LARGE SCALE GENOMIC DNA]</scope>
    <source>
        <strain evidence="2">ATCC34888</strain>
    </source>
</reference>
<dbReference type="AlphaFoldDB" id="A0A5C3FHC0"/>
<evidence type="ECO:0000256" key="1">
    <source>
        <dbReference type="SAM" id="MobiDB-lite"/>
    </source>
</evidence>
<feature type="compositionally biased region" description="Low complexity" evidence="1">
    <location>
        <begin position="336"/>
        <end position="360"/>
    </location>
</feature>
<dbReference type="RefSeq" id="XP_014658845.1">
    <property type="nucleotide sequence ID" value="XM_014803359.1"/>
</dbReference>
<proteinExistence type="predicted"/>
<gene>
    <name evidence="2" type="ORF">PSANT_01211</name>
</gene>
<organism evidence="2 3">
    <name type="scientific">Pseudozyma antarctica</name>
    <name type="common">Yeast</name>
    <name type="synonym">Candida antarctica</name>
    <dbReference type="NCBI Taxonomy" id="84753"/>
    <lineage>
        <taxon>Eukaryota</taxon>
        <taxon>Fungi</taxon>
        <taxon>Dikarya</taxon>
        <taxon>Basidiomycota</taxon>
        <taxon>Ustilaginomycotina</taxon>
        <taxon>Ustilaginomycetes</taxon>
        <taxon>Ustilaginales</taxon>
        <taxon>Ustilaginaceae</taxon>
        <taxon>Moesziomyces</taxon>
    </lineage>
</organism>
<comment type="caution">
    <text evidence="2">The sequence shown here is derived from an EMBL/GenBank/DDBJ whole genome shotgun (WGS) entry which is preliminary data.</text>
</comment>
<protein>
    <submittedName>
        <fullName evidence="2">Uncharacterized protein</fullName>
    </submittedName>
</protein>
<accession>A0A5C3FHC0</accession>